<name>A0A849P265_9BURK</name>
<protein>
    <submittedName>
        <fullName evidence="2">Uncharacterized protein</fullName>
    </submittedName>
</protein>
<evidence type="ECO:0000256" key="1">
    <source>
        <dbReference type="SAM" id="MobiDB-lite"/>
    </source>
</evidence>
<feature type="region of interest" description="Disordered" evidence="1">
    <location>
        <begin position="61"/>
        <end position="142"/>
    </location>
</feature>
<proteinExistence type="predicted"/>
<dbReference type="AlphaFoldDB" id="A0A849P265"/>
<feature type="compositionally biased region" description="Basic residues" evidence="1">
    <location>
        <begin position="116"/>
        <end position="127"/>
    </location>
</feature>
<gene>
    <name evidence="2" type="ORF">HKX39_06285</name>
</gene>
<dbReference type="EMBL" id="JABGBN010000004">
    <property type="protein sequence ID" value="NOL51779.1"/>
    <property type="molecule type" value="Genomic_DNA"/>
</dbReference>
<organism evidence="2 3">
    <name type="scientific">Pelistega suis</name>
    <dbReference type="NCBI Taxonomy" id="1631957"/>
    <lineage>
        <taxon>Bacteria</taxon>
        <taxon>Pseudomonadati</taxon>
        <taxon>Pseudomonadota</taxon>
        <taxon>Betaproteobacteria</taxon>
        <taxon>Burkholderiales</taxon>
        <taxon>Alcaligenaceae</taxon>
        <taxon>Pelistega</taxon>
    </lineage>
</organism>
<feature type="compositionally biased region" description="Basic residues" evidence="1">
    <location>
        <begin position="84"/>
        <end position="106"/>
    </location>
</feature>
<feature type="compositionally biased region" description="Low complexity" evidence="1">
    <location>
        <begin position="74"/>
        <end position="83"/>
    </location>
</feature>
<keyword evidence="3" id="KW-1185">Reference proteome</keyword>
<evidence type="ECO:0000313" key="3">
    <source>
        <dbReference type="Proteomes" id="UP000537862"/>
    </source>
</evidence>
<dbReference type="Proteomes" id="UP000537862">
    <property type="component" value="Unassembled WGS sequence"/>
</dbReference>
<evidence type="ECO:0000313" key="2">
    <source>
        <dbReference type="EMBL" id="NOL51779.1"/>
    </source>
</evidence>
<sequence>MISAEDFIAQNTPRSALEPFHHEIAKLRAAKMSYQKIQAFLKLNGIDTHVNNVRGYCQRHIENQDTKTSTTSQATRSKTSPAKKTSKVTKTAKKKTTPTKMARKKTINKDTPAQKIGKKKPLTKKVPKVVQEPIDDRQIDLF</sequence>
<accession>A0A849P265</accession>
<comment type="caution">
    <text evidence="2">The sequence shown here is derived from an EMBL/GenBank/DDBJ whole genome shotgun (WGS) entry which is preliminary data.</text>
</comment>
<reference evidence="2 3" key="1">
    <citation type="submission" date="2020-05" db="EMBL/GenBank/DDBJ databases">
        <authorList>
            <person name="Niu N."/>
        </authorList>
    </citation>
    <scope>NUCLEOTIDE SEQUENCE [LARGE SCALE GENOMIC DNA]</scope>
    <source>
        <strain evidence="2 3">3340-03</strain>
    </source>
</reference>
<dbReference type="RefSeq" id="WP_171680481.1">
    <property type="nucleotide sequence ID" value="NZ_JABGBN010000004.1"/>
</dbReference>